<feature type="compositionally biased region" description="Basic and acidic residues" evidence="1">
    <location>
        <begin position="76"/>
        <end position="86"/>
    </location>
</feature>
<comment type="caution">
    <text evidence="2">The sequence shown here is derived from an EMBL/GenBank/DDBJ whole genome shotgun (WGS) entry which is preliminary data.</text>
</comment>
<evidence type="ECO:0000313" key="2">
    <source>
        <dbReference type="EMBL" id="KAG0713678.1"/>
    </source>
</evidence>
<sequence length="102" mass="11671">MYTLHGLEHANTYTQLWEAAVTRVEPLRGRKVPERICEVLEEKSPLIRGERTLELYLLEVLSRSRSRSASSSASEKAPRKPRDKEKKARKKSSSSDSSSSRR</sequence>
<proteinExistence type="predicted"/>
<accession>A0A8J4XSA7</accession>
<organism evidence="2 3">
    <name type="scientific">Chionoecetes opilio</name>
    <name type="common">Atlantic snow crab</name>
    <name type="synonym">Cancer opilio</name>
    <dbReference type="NCBI Taxonomy" id="41210"/>
    <lineage>
        <taxon>Eukaryota</taxon>
        <taxon>Metazoa</taxon>
        <taxon>Ecdysozoa</taxon>
        <taxon>Arthropoda</taxon>
        <taxon>Crustacea</taxon>
        <taxon>Multicrustacea</taxon>
        <taxon>Malacostraca</taxon>
        <taxon>Eumalacostraca</taxon>
        <taxon>Eucarida</taxon>
        <taxon>Decapoda</taxon>
        <taxon>Pleocyemata</taxon>
        <taxon>Brachyura</taxon>
        <taxon>Eubrachyura</taxon>
        <taxon>Majoidea</taxon>
        <taxon>Majidae</taxon>
        <taxon>Chionoecetes</taxon>
    </lineage>
</organism>
<evidence type="ECO:0000256" key="1">
    <source>
        <dbReference type="SAM" id="MobiDB-lite"/>
    </source>
</evidence>
<dbReference type="Proteomes" id="UP000770661">
    <property type="component" value="Unassembled WGS sequence"/>
</dbReference>
<dbReference type="AlphaFoldDB" id="A0A8J4XSA7"/>
<feature type="region of interest" description="Disordered" evidence="1">
    <location>
        <begin position="63"/>
        <end position="102"/>
    </location>
</feature>
<evidence type="ECO:0000313" key="3">
    <source>
        <dbReference type="Proteomes" id="UP000770661"/>
    </source>
</evidence>
<reference evidence="2" key="1">
    <citation type="submission" date="2020-07" db="EMBL/GenBank/DDBJ databases">
        <title>The High-quality genome of the commercially important snow crab, Chionoecetes opilio.</title>
        <authorList>
            <person name="Jeong J.-H."/>
            <person name="Ryu S."/>
        </authorList>
    </citation>
    <scope>NUCLEOTIDE SEQUENCE</scope>
    <source>
        <strain evidence="2">MADBK_172401_WGS</strain>
        <tissue evidence="2">Digestive gland</tissue>
    </source>
</reference>
<dbReference type="EMBL" id="JACEEZ010021214">
    <property type="protein sequence ID" value="KAG0713678.1"/>
    <property type="molecule type" value="Genomic_DNA"/>
</dbReference>
<gene>
    <name evidence="2" type="ORF">GWK47_015679</name>
</gene>
<name>A0A8J4XSA7_CHIOP</name>
<keyword evidence="3" id="KW-1185">Reference proteome</keyword>
<protein>
    <submittedName>
        <fullName evidence="2">Uncharacterized protein</fullName>
    </submittedName>
</protein>